<gene>
    <name evidence="2" type="ORF">CAUJ_LOCUS7637</name>
</gene>
<dbReference type="OrthoDB" id="5794738at2759"/>
<feature type="transmembrane region" description="Helical" evidence="1">
    <location>
        <begin position="209"/>
        <end position="232"/>
    </location>
</feature>
<evidence type="ECO:0000313" key="3">
    <source>
        <dbReference type="Proteomes" id="UP000835052"/>
    </source>
</evidence>
<dbReference type="Proteomes" id="UP000835052">
    <property type="component" value="Unassembled WGS sequence"/>
</dbReference>
<protein>
    <submittedName>
        <fullName evidence="2">Uncharacterized protein</fullName>
    </submittedName>
</protein>
<reference evidence="2" key="1">
    <citation type="submission" date="2020-10" db="EMBL/GenBank/DDBJ databases">
        <authorList>
            <person name="Kikuchi T."/>
        </authorList>
    </citation>
    <scope>NUCLEOTIDE SEQUENCE</scope>
    <source>
        <strain evidence="2">NKZ352</strain>
    </source>
</reference>
<keyword evidence="1" id="KW-0472">Membrane</keyword>
<feature type="transmembrane region" description="Helical" evidence="1">
    <location>
        <begin position="16"/>
        <end position="38"/>
    </location>
</feature>
<keyword evidence="1" id="KW-0812">Transmembrane</keyword>
<organism evidence="2 3">
    <name type="scientific">Caenorhabditis auriculariae</name>
    <dbReference type="NCBI Taxonomy" id="2777116"/>
    <lineage>
        <taxon>Eukaryota</taxon>
        <taxon>Metazoa</taxon>
        <taxon>Ecdysozoa</taxon>
        <taxon>Nematoda</taxon>
        <taxon>Chromadorea</taxon>
        <taxon>Rhabditida</taxon>
        <taxon>Rhabditina</taxon>
        <taxon>Rhabditomorpha</taxon>
        <taxon>Rhabditoidea</taxon>
        <taxon>Rhabditidae</taxon>
        <taxon>Peloderinae</taxon>
        <taxon>Caenorhabditis</taxon>
    </lineage>
</organism>
<comment type="caution">
    <text evidence="2">The sequence shown here is derived from an EMBL/GenBank/DDBJ whole genome shotgun (WGS) entry which is preliminary data.</text>
</comment>
<feature type="transmembrane region" description="Helical" evidence="1">
    <location>
        <begin position="128"/>
        <end position="151"/>
    </location>
</feature>
<dbReference type="EMBL" id="CAJGYM010000023">
    <property type="protein sequence ID" value="CAD6191718.1"/>
    <property type="molecule type" value="Genomic_DNA"/>
</dbReference>
<keyword evidence="1" id="KW-1133">Transmembrane helix</keyword>
<evidence type="ECO:0000256" key="1">
    <source>
        <dbReference type="SAM" id="Phobius"/>
    </source>
</evidence>
<proteinExistence type="predicted"/>
<evidence type="ECO:0000313" key="2">
    <source>
        <dbReference type="EMBL" id="CAD6191718.1"/>
    </source>
</evidence>
<accession>A0A8S1HB65</accession>
<keyword evidence="3" id="KW-1185">Reference proteome</keyword>
<feature type="transmembrane region" description="Helical" evidence="1">
    <location>
        <begin position="86"/>
        <end position="108"/>
    </location>
</feature>
<sequence length="253" mass="29228">MGGWWDWYGRKMWPPYYKYSVFVFVGFEFVYSAFILAISEAYYKSAAMILPIAYRMFDDTVRKNKSNFDWTTAERDILEGYKNHMLLLWIVSTVGVLLCMVVIIPQFFDFNDRRGNPSHLCLVRRKLAWVMFFVVAAYVAVLGIAVFLAWLDGGAASRHFHSHFDAAEKEETFIGELEAAFGCETDDDLEVAPEHMCYEKVNQSFITSLWLNLLMLVYIAGHLIAFLAVPFFNRQLVKDDDELLEVDGKLLDA</sequence>
<dbReference type="AlphaFoldDB" id="A0A8S1HB65"/>
<name>A0A8S1HB65_9PELO</name>